<organism evidence="2 3">
    <name type="scientific">Erwinia phage vB_EamM_Yoloswag</name>
    <dbReference type="NCBI Taxonomy" id="1958956"/>
    <lineage>
        <taxon>Viruses</taxon>
        <taxon>Duplodnaviria</taxon>
        <taxon>Heunggongvirae</taxon>
        <taxon>Uroviricota</taxon>
        <taxon>Caudoviricetes</taxon>
        <taxon>Yoloswagvirus</taxon>
        <taxon>Yoloswagvirus yoloswag</taxon>
    </lineage>
</organism>
<protein>
    <submittedName>
        <fullName evidence="2">Uncharacterized protein</fullName>
    </submittedName>
</protein>
<reference evidence="2 3" key="1">
    <citation type="submission" date="2017-01" db="EMBL/GenBank/DDBJ databases">
        <authorList>
            <person name="Mah S.A."/>
            <person name="Swanson W.J."/>
            <person name="Moy G.W."/>
            <person name="Vacquier V.D."/>
        </authorList>
    </citation>
    <scope>NUCLEOTIDE SEQUENCE [LARGE SCALE GENOMIC DNA]</scope>
</reference>
<keyword evidence="3" id="KW-1185">Reference proteome</keyword>
<gene>
    <name evidence="2" type="ORF">YOLOSWAG_54</name>
</gene>
<feature type="compositionally biased region" description="Polar residues" evidence="1">
    <location>
        <begin position="162"/>
        <end position="173"/>
    </location>
</feature>
<evidence type="ECO:0000313" key="2">
    <source>
        <dbReference type="EMBL" id="AQT28538.1"/>
    </source>
</evidence>
<dbReference type="EMBL" id="KY448244">
    <property type="protein sequence ID" value="AQT28538.1"/>
    <property type="molecule type" value="Genomic_DNA"/>
</dbReference>
<name>A0A1S6L2Y1_9CAUD</name>
<feature type="compositionally biased region" description="Polar residues" evidence="1">
    <location>
        <begin position="142"/>
        <end position="152"/>
    </location>
</feature>
<sequence length="173" mass="19167">MRELPLSLRMIHKLFAGKLTMYQDCSAEQVGALAYFHAVEFLHSRKPDYFHGVLSRSPKVYLYRNDGHVVYIEVFNDDLPQYVITDLDLTLVYRPYLYRVFGDRDCGVIQVLNSGQSVDALSNVADHLRGYLHGIQNTVGSDSENAVDSGGQTEPAGAATIPNVQSGSSPLAE</sequence>
<proteinExistence type="predicted"/>
<accession>A0A1S6L2Y1</accession>
<evidence type="ECO:0000313" key="3">
    <source>
        <dbReference type="Proteomes" id="UP000221250"/>
    </source>
</evidence>
<feature type="region of interest" description="Disordered" evidence="1">
    <location>
        <begin position="142"/>
        <end position="173"/>
    </location>
</feature>
<dbReference type="Proteomes" id="UP000221250">
    <property type="component" value="Segment"/>
</dbReference>
<evidence type="ECO:0000256" key="1">
    <source>
        <dbReference type="SAM" id="MobiDB-lite"/>
    </source>
</evidence>